<sequence>MKDLAVRLAALDADAGAALRVIAYFDGLTENKAGLQAIVRGAAVLAGCPARLDDVSRRVHVRVDPAGNAAPDPTPPNRSWMRTELVADGSATLCLERTGEPGPVEAMILERAAGAARAVLDRTRGRAPSTDPALVELIVDPSAPSDVRRQAAVTLKLGESTRYRAVARPTGPLLLDADAGAGSAVVALGRAGIGPAVAPAELPVSYAAARVALRFAADGTAEDPGPAVVRYEELGGLALLAEMPDSADVPDLRALEHAIAAGPWVLSTLHAFADAASLRGAATALRLHHSTFQDRIAQAEHLLGWPVRDPHGRLRLQLALAIRRLRRHPAS</sequence>
<dbReference type="PANTHER" id="PTHR33744:SF1">
    <property type="entry name" value="DNA-BINDING TRANSCRIPTIONAL ACTIVATOR ADER"/>
    <property type="match status" value="1"/>
</dbReference>
<proteinExistence type="predicted"/>
<dbReference type="InterPro" id="IPR042070">
    <property type="entry name" value="PucR_C-HTH_sf"/>
</dbReference>
<gene>
    <name evidence="2" type="ORF">ACFY35_49920</name>
</gene>
<dbReference type="InterPro" id="IPR025736">
    <property type="entry name" value="PucR_C-HTH_dom"/>
</dbReference>
<dbReference type="EMBL" id="JBIAZU010000012">
    <property type="protein sequence ID" value="MFF5297602.1"/>
    <property type="molecule type" value="Genomic_DNA"/>
</dbReference>
<keyword evidence="3" id="KW-1185">Reference proteome</keyword>
<dbReference type="InterPro" id="IPR051448">
    <property type="entry name" value="CdaR-like_regulators"/>
</dbReference>
<dbReference type="Proteomes" id="UP001602245">
    <property type="component" value="Unassembled WGS sequence"/>
</dbReference>
<protein>
    <submittedName>
        <fullName evidence="2">PucR family transcriptional regulator</fullName>
    </submittedName>
</protein>
<dbReference type="Gene3D" id="1.10.10.2840">
    <property type="entry name" value="PucR C-terminal helix-turn-helix domain"/>
    <property type="match status" value="1"/>
</dbReference>
<dbReference type="PANTHER" id="PTHR33744">
    <property type="entry name" value="CARBOHYDRATE DIACID REGULATOR"/>
    <property type="match status" value="1"/>
</dbReference>
<dbReference type="RefSeq" id="WP_026206212.1">
    <property type="nucleotide sequence ID" value="NZ_JBIAZU010000012.1"/>
</dbReference>
<comment type="caution">
    <text evidence="2">The sequence shown here is derived from an EMBL/GenBank/DDBJ whole genome shotgun (WGS) entry which is preliminary data.</text>
</comment>
<accession>A0ABW6WZ52</accession>
<organism evidence="2 3">
    <name type="scientific">Paractinoplanes globisporus</name>
    <dbReference type="NCBI Taxonomy" id="113565"/>
    <lineage>
        <taxon>Bacteria</taxon>
        <taxon>Bacillati</taxon>
        <taxon>Actinomycetota</taxon>
        <taxon>Actinomycetes</taxon>
        <taxon>Micromonosporales</taxon>
        <taxon>Micromonosporaceae</taxon>
        <taxon>Paractinoplanes</taxon>
    </lineage>
</organism>
<evidence type="ECO:0000313" key="3">
    <source>
        <dbReference type="Proteomes" id="UP001602245"/>
    </source>
</evidence>
<name>A0ABW6WZ52_9ACTN</name>
<dbReference type="Pfam" id="PF13556">
    <property type="entry name" value="HTH_30"/>
    <property type="match status" value="1"/>
</dbReference>
<feature type="domain" description="PucR C-terminal helix-turn-helix" evidence="1">
    <location>
        <begin position="266"/>
        <end position="322"/>
    </location>
</feature>
<evidence type="ECO:0000259" key="1">
    <source>
        <dbReference type="Pfam" id="PF13556"/>
    </source>
</evidence>
<evidence type="ECO:0000313" key="2">
    <source>
        <dbReference type="EMBL" id="MFF5297602.1"/>
    </source>
</evidence>
<reference evidence="2 3" key="1">
    <citation type="submission" date="2024-10" db="EMBL/GenBank/DDBJ databases">
        <title>The Natural Products Discovery Center: Release of the First 8490 Sequenced Strains for Exploring Actinobacteria Biosynthetic Diversity.</title>
        <authorList>
            <person name="Kalkreuter E."/>
            <person name="Kautsar S.A."/>
            <person name="Yang D."/>
            <person name="Bader C.D."/>
            <person name="Teijaro C.N."/>
            <person name="Fluegel L."/>
            <person name="Davis C.M."/>
            <person name="Simpson J.R."/>
            <person name="Lauterbach L."/>
            <person name="Steele A.D."/>
            <person name="Gui C."/>
            <person name="Meng S."/>
            <person name="Li G."/>
            <person name="Viehrig K."/>
            <person name="Ye F."/>
            <person name="Su P."/>
            <person name="Kiefer A.F."/>
            <person name="Nichols A."/>
            <person name="Cepeda A.J."/>
            <person name="Yan W."/>
            <person name="Fan B."/>
            <person name="Jiang Y."/>
            <person name="Adhikari A."/>
            <person name="Zheng C.-J."/>
            <person name="Schuster L."/>
            <person name="Cowan T.M."/>
            <person name="Smanski M.J."/>
            <person name="Chevrette M.G."/>
            <person name="De Carvalho L.P.S."/>
            <person name="Shen B."/>
        </authorList>
    </citation>
    <scope>NUCLEOTIDE SEQUENCE [LARGE SCALE GENOMIC DNA]</scope>
    <source>
        <strain evidence="2 3">NPDC000087</strain>
    </source>
</reference>